<dbReference type="eggNOG" id="ENOG502SGIY">
    <property type="taxonomic scope" value="Eukaryota"/>
</dbReference>
<dbReference type="OrthoDB" id="1077582at2759"/>
<evidence type="ECO:0000313" key="3">
    <source>
        <dbReference type="Proteomes" id="UP000006757"/>
    </source>
</evidence>
<keyword evidence="1" id="KW-0472">Membrane</keyword>
<name>K1VAG5_TRIAC</name>
<dbReference type="InParanoid" id="K1VAG5"/>
<feature type="transmembrane region" description="Helical" evidence="1">
    <location>
        <begin position="101"/>
        <end position="121"/>
    </location>
</feature>
<dbReference type="PANTHER" id="PTHR31595">
    <property type="entry name" value="LONG-CHAIN-ALCOHOL O-FATTY-ACYLTRANSFERASE 3-RELATED"/>
    <property type="match status" value="1"/>
</dbReference>
<dbReference type="AlphaFoldDB" id="K1VAG5"/>
<evidence type="ECO:0008006" key="4">
    <source>
        <dbReference type="Google" id="ProtNLM"/>
    </source>
</evidence>
<dbReference type="EMBL" id="AMBO01000403">
    <property type="protein sequence ID" value="EKC97745.1"/>
    <property type="molecule type" value="Genomic_DNA"/>
</dbReference>
<feature type="transmembrane region" description="Helical" evidence="1">
    <location>
        <begin position="142"/>
        <end position="160"/>
    </location>
</feature>
<sequence length="635" mass="70791">MINEASFADLITLSIPPRPSVSDPSFNVILYFVIAHTRLSPSHLPLALAHVRLRRLEVSVTRRSLCSVRGRDYWQVIKGNKAPTPAFALHLHLLGLSSGPLNAIAITTFTITPSLVMTGALEVLSRLRASLPEPRDTTPGDIILGHILIIVSILALVPAPTPTVRLFRAALAPLLCAGWVFLSYVPLLRTPQERWGSSIMFSFRTLEMLILSPPEEAIWRVRDGRSEPVPPGWTWAKLEWATSAVVSLRGIGWNYSAPLSTSQRSRPYDRHSSRKEYIISRSIYGLINLLIDDACGALMRRTAADFFIAGNLKYADLTQWQRGFYSTLVVMRTVCSLEFTHVGFSIVFVLLGGLLGKNDHELLTPWGWPPMFASLKEIFSHPGLSYLWARQYNRRMLHIWGWVFIGETLLGLPVSGVSSLATRVQRPEAKILQAVSALNDKGKEIKDSSVDGHKTPANGKTNGKPIGLARHVLSATDTPMSGRLSPSNPIPAGPNVKANLIKSMVTFTLSGVHHDYGTLVLLLDQIGHGERSAIAWTDVFGVTPFFVVQPFGLVLEAVVKRQWRVIKKKEVVSERAASFIEFVLGNTWTWVWLGWTAGWYVRTLTEIGTYRAFPDKPIFSITETLWDWAHRKFVE</sequence>
<feature type="transmembrane region" description="Helical" evidence="1">
    <location>
        <begin position="166"/>
        <end position="187"/>
    </location>
</feature>
<keyword evidence="1" id="KW-0812">Transmembrane</keyword>
<reference evidence="2 3" key="1">
    <citation type="journal article" date="2012" name="Eukaryot. Cell">
        <title>Genome sequence of the Trichosporon asahii environmental strain CBS 8904.</title>
        <authorList>
            <person name="Yang R.Y."/>
            <person name="Li H.T."/>
            <person name="Zhu H."/>
            <person name="Zhou G.P."/>
            <person name="Wang M."/>
            <person name="Wang L."/>
        </authorList>
    </citation>
    <scope>NUCLEOTIDE SEQUENCE [LARGE SCALE GENOMIC DNA]</scope>
    <source>
        <strain evidence="2 3">CBS 8904</strain>
    </source>
</reference>
<dbReference type="Proteomes" id="UP000006757">
    <property type="component" value="Unassembled WGS sequence"/>
</dbReference>
<dbReference type="PANTHER" id="PTHR31595:SF57">
    <property type="entry name" value="OS04G0481900 PROTEIN"/>
    <property type="match status" value="1"/>
</dbReference>
<keyword evidence="3" id="KW-1185">Reference proteome</keyword>
<gene>
    <name evidence="2" type="ORF">A1Q2_07944</name>
</gene>
<feature type="transmembrane region" description="Helical" evidence="1">
    <location>
        <begin position="399"/>
        <end position="421"/>
    </location>
</feature>
<dbReference type="STRING" id="1220162.K1VAG5"/>
<proteinExistence type="predicted"/>
<evidence type="ECO:0000313" key="2">
    <source>
        <dbReference type="EMBL" id="EKC97745.1"/>
    </source>
</evidence>
<keyword evidence="1" id="KW-1133">Transmembrane helix</keyword>
<feature type="transmembrane region" description="Helical" evidence="1">
    <location>
        <begin position="329"/>
        <end position="355"/>
    </location>
</feature>
<protein>
    <recommendedName>
        <fullName evidence="4">Wax synthase domain-containing protein</fullName>
    </recommendedName>
</protein>
<organism evidence="2 3">
    <name type="scientific">Trichosporon asahii var. asahii (strain CBS 8904)</name>
    <name type="common">Yeast</name>
    <dbReference type="NCBI Taxonomy" id="1220162"/>
    <lineage>
        <taxon>Eukaryota</taxon>
        <taxon>Fungi</taxon>
        <taxon>Dikarya</taxon>
        <taxon>Basidiomycota</taxon>
        <taxon>Agaricomycotina</taxon>
        <taxon>Tremellomycetes</taxon>
        <taxon>Trichosporonales</taxon>
        <taxon>Trichosporonaceae</taxon>
        <taxon>Trichosporon</taxon>
    </lineage>
</organism>
<dbReference type="GO" id="GO:0008374">
    <property type="term" value="F:O-acyltransferase activity"/>
    <property type="evidence" value="ECO:0007669"/>
    <property type="project" value="InterPro"/>
</dbReference>
<accession>K1VAG5</accession>
<comment type="caution">
    <text evidence="2">The sequence shown here is derived from an EMBL/GenBank/DDBJ whole genome shotgun (WGS) entry which is preliminary data.</text>
</comment>
<dbReference type="GO" id="GO:0006629">
    <property type="term" value="P:lipid metabolic process"/>
    <property type="evidence" value="ECO:0007669"/>
    <property type="project" value="InterPro"/>
</dbReference>
<evidence type="ECO:0000256" key="1">
    <source>
        <dbReference type="SAM" id="Phobius"/>
    </source>
</evidence>
<dbReference type="HOGENOM" id="CLU_491068_0_0_1"/>
<dbReference type="InterPro" id="IPR044851">
    <property type="entry name" value="Wax_synthase"/>
</dbReference>